<protein>
    <submittedName>
        <fullName evidence="1">Uncharacterized protein</fullName>
    </submittedName>
</protein>
<feature type="non-terminal residue" evidence="1">
    <location>
        <position position="921"/>
    </location>
</feature>
<evidence type="ECO:0000313" key="1">
    <source>
        <dbReference type="EMBL" id="KAI2386374.1"/>
    </source>
</evidence>
<dbReference type="EMBL" id="JALBCA010000048">
    <property type="protein sequence ID" value="KAI2386374.1"/>
    <property type="molecule type" value="Genomic_DNA"/>
</dbReference>
<sequence>MTDLSGFSDAHFLLLAVQLCTDGDISQLPDLLQRCRNPPSLEPVLRIILTFLPESVEPSRYIPVLNLLSNTTSNASEDLEIDTSAIADLSETEARKQVRRLRLLPLQYPGHPDELEAGPLTRFLIHRAYRIDNEFGVQTFLLDLLSPFCETSDLLRSWVISTILPLVRFNYEYHPDKDGIISLELLESLDCKSAVNTLLSSAESYENGGKVDQDLRGLVGPWIYGHNQAKRRKLHKDDQASSETGQEEGHSYQKDWQEVNEWLLSTSLRDFDLAAETVVRWAGPEDICLGPYKDASVAIPEKLKHELASNYGQAAFAAIYSLSECKTKAFEGVCRILTRISSLLEIDGYSTLQIHRDELLPILPHSIPDNIRRQNFSHTSLLQSTNPVTYPTPKSMSFLDSILASIRTLNSFSYSISPRQAAELCLFVDEESQLSELREVIEALKRDSKPTQDWRSVREQLLWLRNWGSEQGPATDGDSTESASGLFSRIPLSRFEEEILSSLLMAKQYSLALSIYTSASSPLSSKEVESTVTNAVFMSYDSASNGNKTRGGMKRAIEILDSFTPHFPESVPFQQIRSLLSATHAISFYSLTLQQGVPFQPVGIRLHQDPISLIEKILEQNSRAYTELDNLLKIGHQLIAAGLPNGIQENDLPDTDLSTLSLEQTQLISSRRIISLSVSSALNANDFETAYSYITTRLAHDANLFSSTNKTPTVEDNTSWRAAYTAGRHRSTAATHEPPSIQSRISRLSQQMELLSLALLLSPSPEPLPEILAVWRRSDEEMNTLQAQEQEEADSWDTHGDDLHKGMTSPSTAVPGGFGPSDAELDALDTQRARAKRLRRPAARRDYDEAPMGLFDVARGAARAISKNAFPLSRAPPASTSTSTSARRSMDAPAAAADNNGDGAPGDAAEEAGRAVRKRDM</sequence>
<name>A0ACB8UXZ3_9EURO</name>
<reference evidence="1" key="1">
    <citation type="journal article" date="2022" name="bioRxiv">
        <title>Population genetic analysis of Ophidiomyces ophidiicola, the causative agent of snake fungal disease, indicates recent introductions to the USA.</title>
        <authorList>
            <person name="Ladner J.T."/>
            <person name="Palmer J.M."/>
            <person name="Ettinger C.L."/>
            <person name="Stajich J.E."/>
            <person name="Farrell T.M."/>
            <person name="Glorioso B.M."/>
            <person name="Lawson B."/>
            <person name="Price S.J."/>
            <person name="Stengle A.G."/>
            <person name="Grear D.A."/>
            <person name="Lorch J.M."/>
        </authorList>
    </citation>
    <scope>NUCLEOTIDE SEQUENCE</scope>
    <source>
        <strain evidence="1">NWHC 24266-5</strain>
    </source>
</reference>
<gene>
    <name evidence="1" type="ORF">LOY88_003570</name>
</gene>
<accession>A0ACB8UXZ3</accession>
<proteinExistence type="predicted"/>
<organism evidence="1">
    <name type="scientific">Ophidiomyces ophidiicola</name>
    <dbReference type="NCBI Taxonomy" id="1387563"/>
    <lineage>
        <taxon>Eukaryota</taxon>
        <taxon>Fungi</taxon>
        <taxon>Dikarya</taxon>
        <taxon>Ascomycota</taxon>
        <taxon>Pezizomycotina</taxon>
        <taxon>Eurotiomycetes</taxon>
        <taxon>Eurotiomycetidae</taxon>
        <taxon>Onygenales</taxon>
        <taxon>Onygenaceae</taxon>
        <taxon>Ophidiomyces</taxon>
    </lineage>
</organism>
<comment type="caution">
    <text evidence="1">The sequence shown here is derived from an EMBL/GenBank/DDBJ whole genome shotgun (WGS) entry which is preliminary data.</text>
</comment>